<dbReference type="Proteomes" id="UP000822688">
    <property type="component" value="Chromosome 8"/>
</dbReference>
<evidence type="ECO:0000313" key="4">
    <source>
        <dbReference type="EMBL" id="KAG0563989.1"/>
    </source>
</evidence>
<dbReference type="SMART" id="SM00829">
    <property type="entry name" value="PKS_ER"/>
    <property type="match status" value="1"/>
</dbReference>
<dbReference type="GO" id="GO:0070402">
    <property type="term" value="F:NADPH binding"/>
    <property type="evidence" value="ECO:0007669"/>
    <property type="project" value="TreeGrafter"/>
</dbReference>
<dbReference type="InterPro" id="IPR013154">
    <property type="entry name" value="ADH-like_N"/>
</dbReference>
<dbReference type="CDD" id="cd05282">
    <property type="entry name" value="ETR_like"/>
    <property type="match status" value="1"/>
</dbReference>
<evidence type="ECO:0000256" key="1">
    <source>
        <dbReference type="ARBA" id="ARBA00022857"/>
    </source>
</evidence>
<dbReference type="InterPro" id="IPR011032">
    <property type="entry name" value="GroES-like_sf"/>
</dbReference>
<sequence>MSNKAIVQDGYNKEDPLGSVKLVTRPIPKAGSGQVVVRMTMRPVNPTDFISLRNGLIGGEGQDRVFGSEGCGVVHEVGSDVKSVQKGQRVVTITGLEVFKGNGAFQEYILLDEKLVWAVPDDMSDEAACQFVINPWTTYAMLKDLEVPKGEYMIQSAANSTLGKQVITLAKHWGIKTINIVRRKEAVAELKALGADEVIVSTEEDVVARVKEITGGKGAYGALDAVSGTMTGTLAASLRSKGMIYVYGVLSGTTITVSTLDLWRDIKFDGWIIYNNIMPSAEKSHAVAAEVYPLVQQGVIPVAKSEKFAFEDFKKAMELAEKVGGEKKILLVS</sequence>
<dbReference type="PANTHER" id="PTHR48106">
    <property type="entry name" value="QUINONE OXIDOREDUCTASE PIG3-RELATED"/>
    <property type="match status" value="1"/>
</dbReference>
<dbReference type="PANTHER" id="PTHR48106:SF2">
    <property type="entry name" value="ZN2+-BINDING DEHYDROGENASE"/>
    <property type="match status" value="1"/>
</dbReference>
<dbReference type="SUPFAM" id="SSF50129">
    <property type="entry name" value="GroES-like"/>
    <property type="match status" value="1"/>
</dbReference>
<dbReference type="Gene3D" id="3.40.50.720">
    <property type="entry name" value="NAD(P)-binding Rossmann-like Domain"/>
    <property type="match status" value="1"/>
</dbReference>
<dbReference type="InterPro" id="IPR036291">
    <property type="entry name" value="NAD(P)-bd_dom_sf"/>
</dbReference>
<evidence type="ECO:0000259" key="3">
    <source>
        <dbReference type="SMART" id="SM00829"/>
    </source>
</evidence>
<dbReference type="SUPFAM" id="SSF51735">
    <property type="entry name" value="NAD(P)-binding Rossmann-fold domains"/>
    <property type="match status" value="1"/>
</dbReference>
<dbReference type="Pfam" id="PF00107">
    <property type="entry name" value="ADH_zinc_N"/>
    <property type="match status" value="1"/>
</dbReference>
<proteinExistence type="predicted"/>
<protein>
    <recommendedName>
        <fullName evidence="3">Enoyl reductase (ER) domain-containing protein</fullName>
    </recommendedName>
</protein>
<keyword evidence="2" id="KW-0560">Oxidoreductase</keyword>
<name>A0A8T0H0S2_CERPU</name>
<keyword evidence="1" id="KW-0521">NADP</keyword>
<dbReference type="AlphaFoldDB" id="A0A8T0H0S2"/>
<evidence type="ECO:0000256" key="2">
    <source>
        <dbReference type="ARBA" id="ARBA00023002"/>
    </source>
</evidence>
<keyword evidence="5" id="KW-1185">Reference proteome</keyword>
<dbReference type="EMBL" id="CM026429">
    <property type="protein sequence ID" value="KAG0563989.1"/>
    <property type="molecule type" value="Genomic_DNA"/>
</dbReference>
<gene>
    <name evidence="4" type="ORF">KC19_8G074000</name>
</gene>
<evidence type="ECO:0000313" key="5">
    <source>
        <dbReference type="Proteomes" id="UP000822688"/>
    </source>
</evidence>
<accession>A0A8T0H0S2</accession>
<organism evidence="4 5">
    <name type="scientific">Ceratodon purpureus</name>
    <name type="common">Fire moss</name>
    <name type="synonym">Dicranum purpureum</name>
    <dbReference type="NCBI Taxonomy" id="3225"/>
    <lineage>
        <taxon>Eukaryota</taxon>
        <taxon>Viridiplantae</taxon>
        <taxon>Streptophyta</taxon>
        <taxon>Embryophyta</taxon>
        <taxon>Bryophyta</taxon>
        <taxon>Bryophytina</taxon>
        <taxon>Bryopsida</taxon>
        <taxon>Dicranidae</taxon>
        <taxon>Pseudoditrichales</taxon>
        <taxon>Ditrichaceae</taxon>
        <taxon>Ceratodon</taxon>
    </lineage>
</organism>
<comment type="caution">
    <text evidence="4">The sequence shown here is derived from an EMBL/GenBank/DDBJ whole genome shotgun (WGS) entry which is preliminary data.</text>
</comment>
<dbReference type="EMBL" id="CM026429">
    <property type="protein sequence ID" value="KAG0563991.1"/>
    <property type="molecule type" value="Genomic_DNA"/>
</dbReference>
<dbReference type="InterPro" id="IPR013149">
    <property type="entry name" value="ADH-like_C"/>
</dbReference>
<dbReference type="InterPro" id="IPR020843">
    <property type="entry name" value="ER"/>
</dbReference>
<dbReference type="Gene3D" id="3.90.180.10">
    <property type="entry name" value="Medium-chain alcohol dehydrogenases, catalytic domain"/>
    <property type="match status" value="1"/>
</dbReference>
<dbReference type="Pfam" id="PF08240">
    <property type="entry name" value="ADH_N"/>
    <property type="match status" value="1"/>
</dbReference>
<reference evidence="4" key="1">
    <citation type="submission" date="2020-06" db="EMBL/GenBank/DDBJ databases">
        <title>WGS assembly of Ceratodon purpureus strain R40.</title>
        <authorList>
            <person name="Carey S.B."/>
            <person name="Jenkins J."/>
            <person name="Shu S."/>
            <person name="Lovell J.T."/>
            <person name="Sreedasyam A."/>
            <person name="Maumus F."/>
            <person name="Tiley G.P."/>
            <person name="Fernandez-Pozo N."/>
            <person name="Barry K."/>
            <person name="Chen C."/>
            <person name="Wang M."/>
            <person name="Lipzen A."/>
            <person name="Daum C."/>
            <person name="Saski C.A."/>
            <person name="Payton A.C."/>
            <person name="Mcbreen J.C."/>
            <person name="Conrad R.E."/>
            <person name="Kollar L.M."/>
            <person name="Olsson S."/>
            <person name="Huttunen S."/>
            <person name="Landis J.B."/>
            <person name="Wickett N.J."/>
            <person name="Johnson M.G."/>
            <person name="Rensing S.A."/>
            <person name="Grimwood J."/>
            <person name="Schmutz J."/>
            <person name="Mcdaniel S.F."/>
        </authorList>
    </citation>
    <scope>NUCLEOTIDE SEQUENCE</scope>
    <source>
        <strain evidence="4">R40</strain>
    </source>
</reference>
<feature type="domain" description="Enoyl reductase (ER)" evidence="3">
    <location>
        <begin position="15"/>
        <end position="331"/>
    </location>
</feature>
<dbReference type="GO" id="GO:0016651">
    <property type="term" value="F:oxidoreductase activity, acting on NAD(P)H"/>
    <property type="evidence" value="ECO:0007669"/>
    <property type="project" value="TreeGrafter"/>
</dbReference>
<dbReference type="EMBL" id="CM026429">
    <property type="protein sequence ID" value="KAG0563990.1"/>
    <property type="molecule type" value="Genomic_DNA"/>
</dbReference>